<name>L9VRL1_9EURY</name>
<keyword evidence="4" id="KW-1185">Reference proteome</keyword>
<protein>
    <submittedName>
        <fullName evidence="3">Transcriptional regulator</fullName>
    </submittedName>
</protein>
<comment type="caution">
    <text evidence="3">The sequence shown here is derived from an EMBL/GenBank/DDBJ whole genome shotgun (WGS) entry which is preliminary data.</text>
</comment>
<gene>
    <name evidence="3" type="ORF">C496_13056</name>
</gene>
<evidence type="ECO:0000313" key="4">
    <source>
        <dbReference type="Proteomes" id="UP000011599"/>
    </source>
</evidence>
<feature type="domain" description="Methanogenesis regulatory protein FilR1 middle" evidence="1">
    <location>
        <begin position="131"/>
        <end position="265"/>
    </location>
</feature>
<feature type="domain" description="HVO-A0261-like N-terminal" evidence="2">
    <location>
        <begin position="13"/>
        <end position="95"/>
    </location>
</feature>
<dbReference type="InterPro" id="IPR057527">
    <property type="entry name" value="HVO_A0261-like_N"/>
</dbReference>
<evidence type="ECO:0000313" key="3">
    <source>
        <dbReference type="EMBL" id="ELY39607.1"/>
    </source>
</evidence>
<dbReference type="STRING" id="1114856.GCA_000383975_03033"/>
<proteinExistence type="predicted"/>
<dbReference type="AlphaFoldDB" id="L9VRL1"/>
<sequence length="283" mass="32520">MPAHTKTMNGTPDDIEFLVTSDHRVAVLDTLASGPNDRDALRSATGASSPTMSRILTDFENRNWIEREDRRYQLTGLGEFVADRLGKFVDAMSIEHQLRDVWRWLPHELDGFSVDLFTDVTVTRPNAGYPDKSTKRRIELITETSTWRGVGVAMLGLRTLETSFDRLLDQHDEFHCEYIYPPEVFDELLSWGDTETIMEAADSDSYTVLLHENLPMEDRYEISLFDDCVTICCYDHEKGGLQALIETTSSDMRTWAESYYEQFRAEAQPLRDAYEHGVLRSLE</sequence>
<dbReference type="Proteomes" id="UP000011599">
    <property type="component" value="Unassembled WGS sequence"/>
</dbReference>
<dbReference type="EMBL" id="AOHW01000036">
    <property type="protein sequence ID" value="ELY39607.1"/>
    <property type="molecule type" value="Genomic_DNA"/>
</dbReference>
<accession>L9VRL1</accession>
<dbReference type="Pfam" id="PF08350">
    <property type="entry name" value="FilR1_middle"/>
    <property type="match status" value="1"/>
</dbReference>
<dbReference type="Gene3D" id="1.10.10.10">
    <property type="entry name" value="Winged helix-like DNA-binding domain superfamily/Winged helix DNA-binding domain"/>
    <property type="match status" value="1"/>
</dbReference>
<reference evidence="3 4" key="1">
    <citation type="journal article" date="2014" name="PLoS Genet.">
        <title>Phylogenetically driven sequencing of extremely halophilic archaea reveals strategies for static and dynamic osmo-response.</title>
        <authorList>
            <person name="Becker E.A."/>
            <person name="Seitzer P.M."/>
            <person name="Tritt A."/>
            <person name="Larsen D."/>
            <person name="Krusor M."/>
            <person name="Yao A.I."/>
            <person name="Wu D."/>
            <person name="Madern D."/>
            <person name="Eisen J.A."/>
            <person name="Darling A.E."/>
            <person name="Facciotti M.T."/>
        </authorList>
    </citation>
    <scope>NUCLEOTIDE SEQUENCE [LARGE SCALE GENOMIC DNA]</scope>
    <source>
        <strain evidence="3 4">GA33</strain>
    </source>
</reference>
<dbReference type="PATRIC" id="fig|1114856.3.peg.2715"/>
<dbReference type="InterPro" id="IPR013561">
    <property type="entry name" value="FilR1_middle_dom"/>
</dbReference>
<dbReference type="eggNOG" id="arCOG02808">
    <property type="taxonomic scope" value="Archaea"/>
</dbReference>
<dbReference type="InterPro" id="IPR036388">
    <property type="entry name" value="WH-like_DNA-bd_sf"/>
</dbReference>
<dbReference type="SUPFAM" id="SSF46785">
    <property type="entry name" value="Winged helix' DNA-binding domain"/>
    <property type="match status" value="1"/>
</dbReference>
<dbReference type="Pfam" id="PF25213">
    <property type="entry name" value="HVO_A0261_N"/>
    <property type="match status" value="1"/>
</dbReference>
<evidence type="ECO:0000259" key="1">
    <source>
        <dbReference type="Pfam" id="PF08350"/>
    </source>
</evidence>
<evidence type="ECO:0000259" key="2">
    <source>
        <dbReference type="Pfam" id="PF25213"/>
    </source>
</evidence>
<organism evidence="3 4">
    <name type="scientific">Natronorubrum tibetense GA33</name>
    <dbReference type="NCBI Taxonomy" id="1114856"/>
    <lineage>
        <taxon>Archaea</taxon>
        <taxon>Methanobacteriati</taxon>
        <taxon>Methanobacteriota</taxon>
        <taxon>Stenosarchaea group</taxon>
        <taxon>Halobacteria</taxon>
        <taxon>Halobacteriales</taxon>
        <taxon>Natrialbaceae</taxon>
        <taxon>Natronorubrum</taxon>
    </lineage>
</organism>
<dbReference type="InterPro" id="IPR036390">
    <property type="entry name" value="WH_DNA-bd_sf"/>
</dbReference>